<dbReference type="EMBL" id="BMAW01121723">
    <property type="protein sequence ID" value="GFT95376.1"/>
    <property type="molecule type" value="Genomic_DNA"/>
</dbReference>
<evidence type="ECO:0000313" key="2">
    <source>
        <dbReference type="Proteomes" id="UP000887013"/>
    </source>
</evidence>
<keyword evidence="2" id="KW-1185">Reference proteome</keyword>
<protein>
    <submittedName>
        <fullName evidence="1">Uncharacterized protein</fullName>
    </submittedName>
</protein>
<dbReference type="AlphaFoldDB" id="A0A8X6UAN2"/>
<comment type="caution">
    <text evidence="1">The sequence shown here is derived from an EMBL/GenBank/DDBJ whole genome shotgun (WGS) entry which is preliminary data.</text>
</comment>
<name>A0A8X6UAN2_NEPPI</name>
<dbReference type="Proteomes" id="UP000887013">
    <property type="component" value="Unassembled WGS sequence"/>
</dbReference>
<gene>
    <name evidence="1" type="ORF">NPIL_510681</name>
</gene>
<evidence type="ECO:0000313" key="1">
    <source>
        <dbReference type="EMBL" id="GFT95376.1"/>
    </source>
</evidence>
<sequence>MLPEEHWEIEEFEEKCHTVKGKFQGAIDALNNSSIVKSSFKTSKSQGDWAIFFTHEKTDIPAQQNFLKGLGLQLPAFFITVPVNAGNTSVGDAPFRLCLRFTIFVLN</sequence>
<accession>A0A8X6UAN2</accession>
<reference evidence="1" key="1">
    <citation type="submission" date="2020-08" db="EMBL/GenBank/DDBJ databases">
        <title>Multicomponent nature underlies the extraordinary mechanical properties of spider dragline silk.</title>
        <authorList>
            <person name="Kono N."/>
            <person name="Nakamura H."/>
            <person name="Mori M."/>
            <person name="Yoshida Y."/>
            <person name="Ohtoshi R."/>
            <person name="Malay A.D."/>
            <person name="Moran D.A.P."/>
            <person name="Tomita M."/>
            <person name="Numata K."/>
            <person name="Arakawa K."/>
        </authorList>
    </citation>
    <scope>NUCLEOTIDE SEQUENCE</scope>
</reference>
<organism evidence="1 2">
    <name type="scientific">Nephila pilipes</name>
    <name type="common">Giant wood spider</name>
    <name type="synonym">Nephila maculata</name>
    <dbReference type="NCBI Taxonomy" id="299642"/>
    <lineage>
        <taxon>Eukaryota</taxon>
        <taxon>Metazoa</taxon>
        <taxon>Ecdysozoa</taxon>
        <taxon>Arthropoda</taxon>
        <taxon>Chelicerata</taxon>
        <taxon>Arachnida</taxon>
        <taxon>Araneae</taxon>
        <taxon>Araneomorphae</taxon>
        <taxon>Entelegynae</taxon>
        <taxon>Araneoidea</taxon>
        <taxon>Nephilidae</taxon>
        <taxon>Nephila</taxon>
    </lineage>
</organism>
<proteinExistence type="predicted"/>